<accession>A0A3N0GI64</accession>
<reference evidence="1 2" key="1">
    <citation type="submission" date="2018-11" db="EMBL/GenBank/DDBJ databases">
        <authorList>
            <person name="Li F."/>
        </authorList>
    </citation>
    <scope>NUCLEOTIDE SEQUENCE [LARGE SCALE GENOMIC DNA]</scope>
    <source>
        <strain evidence="1 2">Gsoil 818</strain>
    </source>
</reference>
<organism evidence="1 2">
    <name type="scientific">Nocardioides pocheonensis</name>
    <dbReference type="NCBI Taxonomy" id="661485"/>
    <lineage>
        <taxon>Bacteria</taxon>
        <taxon>Bacillati</taxon>
        <taxon>Actinomycetota</taxon>
        <taxon>Actinomycetes</taxon>
        <taxon>Propionibacteriales</taxon>
        <taxon>Nocardioidaceae</taxon>
        <taxon>Nocardioides</taxon>
    </lineage>
</organism>
<protein>
    <submittedName>
        <fullName evidence="1">Uncharacterized protein</fullName>
    </submittedName>
</protein>
<dbReference type="EMBL" id="RJSF01000047">
    <property type="protein sequence ID" value="RNM11876.1"/>
    <property type="molecule type" value="Genomic_DNA"/>
</dbReference>
<name>A0A3N0GI64_9ACTN</name>
<dbReference type="AlphaFoldDB" id="A0A3N0GI64"/>
<proteinExistence type="predicted"/>
<evidence type="ECO:0000313" key="1">
    <source>
        <dbReference type="EMBL" id="RNM11876.1"/>
    </source>
</evidence>
<evidence type="ECO:0000313" key="2">
    <source>
        <dbReference type="Proteomes" id="UP000279994"/>
    </source>
</evidence>
<dbReference type="Proteomes" id="UP000279994">
    <property type="component" value="Unassembled WGS sequence"/>
</dbReference>
<comment type="caution">
    <text evidence="1">The sequence shown here is derived from an EMBL/GenBank/DDBJ whole genome shotgun (WGS) entry which is preliminary data.</text>
</comment>
<keyword evidence="2" id="KW-1185">Reference proteome</keyword>
<sequence>MGVVCHHPDERGRSLTLTPDIVLRELWLAIEVDPCGPVGSHGYSHAGAEEKDRTRNALLAAVGWTVIRLRLGATEGAQIGERDLIIESSGFTRAAQTALLEAIEDYRQERPPRVRVVPKGKTPATAARRSHVVNIGLDRYSDDTYWFTWYPVLDEAENHKYRLAADGRYLYARTGRGSAFVAEVGLHQVDRADWRARLTDYLADKTPASLRGTTKWPWGDTLLIPALPDDQVGNEIIRASDHEKQTIDRIEFWFTISGDSIGGWTSDALRRADETPIVTIHPAAAALGYRFVEVTLDRGHRGSYQRITVSRAAA</sequence>
<gene>
    <name evidence="1" type="ORF">EFL26_22330</name>
</gene>